<evidence type="ECO:0000313" key="2">
    <source>
        <dbReference type="EMBL" id="MFB8777832.1"/>
    </source>
</evidence>
<dbReference type="SUPFAM" id="SSF47336">
    <property type="entry name" value="ACP-like"/>
    <property type="match status" value="1"/>
</dbReference>
<dbReference type="Pfam" id="PF00550">
    <property type="entry name" value="PP-binding"/>
    <property type="match status" value="1"/>
</dbReference>
<feature type="domain" description="Carrier" evidence="1">
    <location>
        <begin position="1"/>
        <end position="79"/>
    </location>
</feature>
<accession>A0ABV5ELV3</accession>
<dbReference type="InterPro" id="IPR009081">
    <property type="entry name" value="PP-bd_ACP"/>
</dbReference>
<organism evidence="2 3">
    <name type="scientific">Streptomyces broussonetiae</name>
    <dbReference type="NCBI Taxonomy" id="2686304"/>
    <lineage>
        <taxon>Bacteria</taxon>
        <taxon>Bacillati</taxon>
        <taxon>Actinomycetota</taxon>
        <taxon>Actinomycetes</taxon>
        <taxon>Kitasatosporales</taxon>
        <taxon>Streptomycetaceae</taxon>
        <taxon>Streptomyces</taxon>
    </lineage>
</organism>
<dbReference type="InterPro" id="IPR036736">
    <property type="entry name" value="ACP-like_sf"/>
</dbReference>
<dbReference type="EMBL" id="JAYMRP010000056">
    <property type="protein sequence ID" value="MFB8777832.1"/>
    <property type="molecule type" value="Genomic_DNA"/>
</dbReference>
<evidence type="ECO:0000259" key="1">
    <source>
        <dbReference type="PROSITE" id="PS50075"/>
    </source>
</evidence>
<proteinExistence type="predicted"/>
<dbReference type="Gene3D" id="1.10.1200.10">
    <property type="entry name" value="ACP-like"/>
    <property type="match status" value="1"/>
</dbReference>
<reference evidence="2 3" key="1">
    <citation type="submission" date="2024-01" db="EMBL/GenBank/DDBJ databases">
        <title>Genome mining of biosynthetic gene clusters to explore secondary metabolites of Streptomyces sp.</title>
        <authorList>
            <person name="Baig A."/>
            <person name="Ajitkumar Shintre N."/>
            <person name="Kumar H."/>
            <person name="Anbarasu A."/>
            <person name="Ramaiah S."/>
        </authorList>
    </citation>
    <scope>NUCLEOTIDE SEQUENCE [LARGE SCALE GENOMIC DNA]</scope>
    <source>
        <strain evidence="2 3">A57</strain>
    </source>
</reference>
<keyword evidence="3" id="KW-1185">Reference proteome</keyword>
<sequence>MTGRVTLDPEAVLDLLKTHFDVPADTDVDTRFESLDLDSLVLIELSVILTKRYGVEVAGDELAAAGTPAGAAELLSEKGVTG</sequence>
<dbReference type="Proteomes" id="UP001585080">
    <property type="component" value="Unassembled WGS sequence"/>
</dbReference>
<gene>
    <name evidence="2" type="ORF">VSS16_34855</name>
</gene>
<comment type="caution">
    <text evidence="2">The sequence shown here is derived from an EMBL/GenBank/DDBJ whole genome shotgun (WGS) entry which is preliminary data.</text>
</comment>
<dbReference type="RefSeq" id="WP_376736266.1">
    <property type="nucleotide sequence ID" value="NZ_JAYMRP010000056.1"/>
</dbReference>
<dbReference type="PROSITE" id="PS50075">
    <property type="entry name" value="CARRIER"/>
    <property type="match status" value="1"/>
</dbReference>
<evidence type="ECO:0000313" key="3">
    <source>
        <dbReference type="Proteomes" id="UP001585080"/>
    </source>
</evidence>
<name>A0ABV5ELV3_9ACTN</name>
<protein>
    <submittedName>
        <fullName evidence="2">Acyl carrier protein</fullName>
    </submittedName>
</protein>